<dbReference type="AlphaFoldDB" id="A0AAV4WJP9"/>
<evidence type="ECO:0000313" key="1">
    <source>
        <dbReference type="EMBL" id="GIY82766.1"/>
    </source>
</evidence>
<protein>
    <submittedName>
        <fullName evidence="1">Uncharacterized protein</fullName>
    </submittedName>
</protein>
<dbReference type="EMBL" id="BPLQ01014740">
    <property type="protein sequence ID" value="GIY82766.1"/>
    <property type="molecule type" value="Genomic_DNA"/>
</dbReference>
<organism evidence="1 2">
    <name type="scientific">Caerostris darwini</name>
    <dbReference type="NCBI Taxonomy" id="1538125"/>
    <lineage>
        <taxon>Eukaryota</taxon>
        <taxon>Metazoa</taxon>
        <taxon>Ecdysozoa</taxon>
        <taxon>Arthropoda</taxon>
        <taxon>Chelicerata</taxon>
        <taxon>Arachnida</taxon>
        <taxon>Araneae</taxon>
        <taxon>Araneomorphae</taxon>
        <taxon>Entelegynae</taxon>
        <taxon>Araneoidea</taxon>
        <taxon>Araneidae</taxon>
        <taxon>Caerostris</taxon>
    </lineage>
</organism>
<sequence>MATLFHPDFHLYRKRKKVAPCWKYKTFSCSPDPSSKERRCLAWLSFVRNHSLPCDTMLRFTACIVVHPSFLTPHPPLCHSLSPPLCWRTHKKDFLQEIRFSIRPLLMPRAVICRLAAIQ</sequence>
<name>A0AAV4WJP9_9ARAC</name>
<gene>
    <name evidence="1" type="ORF">CDAR_608631</name>
</gene>
<accession>A0AAV4WJP9</accession>
<evidence type="ECO:0000313" key="2">
    <source>
        <dbReference type="Proteomes" id="UP001054837"/>
    </source>
</evidence>
<dbReference type="Proteomes" id="UP001054837">
    <property type="component" value="Unassembled WGS sequence"/>
</dbReference>
<comment type="caution">
    <text evidence="1">The sequence shown here is derived from an EMBL/GenBank/DDBJ whole genome shotgun (WGS) entry which is preliminary data.</text>
</comment>
<reference evidence="1 2" key="1">
    <citation type="submission" date="2021-06" db="EMBL/GenBank/DDBJ databases">
        <title>Caerostris darwini draft genome.</title>
        <authorList>
            <person name="Kono N."/>
            <person name="Arakawa K."/>
        </authorList>
    </citation>
    <scope>NUCLEOTIDE SEQUENCE [LARGE SCALE GENOMIC DNA]</scope>
</reference>
<keyword evidence="2" id="KW-1185">Reference proteome</keyword>
<proteinExistence type="predicted"/>